<name>A0ABT4UP52_9BACT</name>
<feature type="transmembrane region" description="Helical" evidence="1">
    <location>
        <begin position="268"/>
        <end position="290"/>
    </location>
</feature>
<comment type="caution">
    <text evidence="2">The sequence shown here is derived from an EMBL/GenBank/DDBJ whole genome shotgun (WGS) entry which is preliminary data.</text>
</comment>
<dbReference type="PANTHER" id="PTHR18640">
    <property type="entry name" value="SOLUTE CARRIER FAMILY 10 MEMBER 7"/>
    <property type="match status" value="1"/>
</dbReference>
<dbReference type="Proteomes" id="UP001210231">
    <property type="component" value="Unassembled WGS sequence"/>
</dbReference>
<feature type="transmembrane region" description="Helical" evidence="1">
    <location>
        <begin position="103"/>
        <end position="127"/>
    </location>
</feature>
<organism evidence="2 3">
    <name type="scientific">Polluticaenibacter yanchengensis</name>
    <dbReference type="NCBI Taxonomy" id="3014562"/>
    <lineage>
        <taxon>Bacteria</taxon>
        <taxon>Pseudomonadati</taxon>
        <taxon>Bacteroidota</taxon>
        <taxon>Chitinophagia</taxon>
        <taxon>Chitinophagales</taxon>
        <taxon>Chitinophagaceae</taxon>
        <taxon>Polluticaenibacter</taxon>
    </lineage>
</organism>
<feature type="transmembrane region" description="Helical" evidence="1">
    <location>
        <begin position="208"/>
        <end position="227"/>
    </location>
</feature>
<dbReference type="InterPro" id="IPR038770">
    <property type="entry name" value="Na+/solute_symporter_sf"/>
</dbReference>
<gene>
    <name evidence="2" type="ORF">O3P16_17560</name>
</gene>
<keyword evidence="1" id="KW-0812">Transmembrane</keyword>
<feature type="transmembrane region" description="Helical" evidence="1">
    <location>
        <begin position="12"/>
        <end position="30"/>
    </location>
</feature>
<feature type="transmembrane region" description="Helical" evidence="1">
    <location>
        <begin position="72"/>
        <end position="91"/>
    </location>
</feature>
<feature type="transmembrane region" description="Helical" evidence="1">
    <location>
        <begin position="134"/>
        <end position="155"/>
    </location>
</feature>
<feature type="transmembrane region" description="Helical" evidence="1">
    <location>
        <begin position="296"/>
        <end position="318"/>
    </location>
</feature>
<proteinExistence type="predicted"/>
<keyword evidence="1" id="KW-0472">Membrane</keyword>
<reference evidence="2 3" key="1">
    <citation type="submission" date="2022-12" db="EMBL/GenBank/DDBJ databases">
        <title>Chitinophagaceae gen. sp. nov., a new member of the family Chitinophagaceae, isolated from soil in a chemical factory.</title>
        <authorList>
            <person name="Ke Z."/>
        </authorList>
    </citation>
    <scope>NUCLEOTIDE SEQUENCE [LARGE SCALE GENOMIC DNA]</scope>
    <source>
        <strain evidence="2 3">LY-5</strain>
    </source>
</reference>
<dbReference type="InterPro" id="IPR016833">
    <property type="entry name" value="Put_Na-Bile_cotransptr"/>
</dbReference>
<dbReference type="Gene3D" id="1.20.1530.20">
    <property type="match status" value="1"/>
</dbReference>
<feature type="transmembrane region" description="Helical" evidence="1">
    <location>
        <begin position="42"/>
        <end position="60"/>
    </location>
</feature>
<evidence type="ECO:0000313" key="3">
    <source>
        <dbReference type="Proteomes" id="UP001210231"/>
    </source>
</evidence>
<dbReference type="PIRSF" id="PIRSF026166">
    <property type="entry name" value="UCP026166"/>
    <property type="match status" value="1"/>
</dbReference>
<evidence type="ECO:0000256" key="1">
    <source>
        <dbReference type="SAM" id="Phobius"/>
    </source>
</evidence>
<dbReference type="EMBL" id="JAQGEF010000036">
    <property type="protein sequence ID" value="MDA3616624.1"/>
    <property type="molecule type" value="Genomic_DNA"/>
</dbReference>
<evidence type="ECO:0000313" key="2">
    <source>
        <dbReference type="EMBL" id="MDA3616624.1"/>
    </source>
</evidence>
<keyword evidence="3" id="KW-1185">Reference proteome</keyword>
<accession>A0ABT4UP52</accession>
<dbReference type="PANTHER" id="PTHR18640:SF5">
    <property type="entry name" value="SODIUM_BILE ACID COTRANSPORTER 7"/>
    <property type="match status" value="1"/>
</dbReference>
<keyword evidence="1" id="KW-1133">Transmembrane helix</keyword>
<feature type="transmembrane region" description="Helical" evidence="1">
    <location>
        <begin position="167"/>
        <end position="187"/>
    </location>
</feature>
<dbReference type="RefSeq" id="WP_407032954.1">
    <property type="nucleotide sequence ID" value="NZ_JAQGEF010000036.1"/>
</dbReference>
<feature type="transmembrane region" description="Helical" evidence="1">
    <location>
        <begin position="233"/>
        <end position="256"/>
    </location>
</feature>
<dbReference type="Pfam" id="PF13593">
    <property type="entry name" value="SBF_like"/>
    <property type="match status" value="1"/>
</dbReference>
<protein>
    <submittedName>
        <fullName evidence="2">Bile acid:sodium symporter</fullName>
    </submittedName>
</protein>
<sequence>MKSLLEKAGLNSFFFCLIGAIVFAYLKPEWAGEASPVPLDNIAYWGVTLIFFFYGLKLNFQKLKEGLMNWKMHILIQCITFIVFPVLVLIFKTFFYTDTYSQVWLGIFYLAALPSTVSSSVVMISIAKGNIPAGIFNASISSILGIFITPVWMTAVMDKVDGDMDMASVLTKLCIQVLVPIILGLLLNRYLGGFAGKYKKLLGQFDQLIILIIVFNSFGESFANKVFEPYSIQFILVLAACMMALFFLVYSLSLFASRKLGFNDADTVTVIFCGSKKSLVQGAVMGAVLFGHSNNLGVILLPIMLYHALQLMAGSAIAQRMALMRKD</sequence>